<keyword evidence="2" id="KW-0804">Transcription</keyword>
<dbReference type="InterPro" id="IPR053721">
    <property type="entry name" value="Fimbrial_Adhesin_Reg"/>
</dbReference>
<proteinExistence type="predicted"/>
<dbReference type="AlphaFoldDB" id="A0A510Y2T6"/>
<dbReference type="SUPFAM" id="SSF88659">
    <property type="entry name" value="Sigma3 and sigma4 domains of RNA polymerase sigma factors"/>
    <property type="match status" value="1"/>
</dbReference>
<organism evidence="4 5">
    <name type="scientific">Marinococcus halophilus</name>
    <dbReference type="NCBI Taxonomy" id="1371"/>
    <lineage>
        <taxon>Bacteria</taxon>
        <taxon>Bacillati</taxon>
        <taxon>Bacillota</taxon>
        <taxon>Bacilli</taxon>
        <taxon>Bacillales</taxon>
        <taxon>Bacillaceae</taxon>
        <taxon>Marinococcus</taxon>
    </lineage>
</organism>
<feature type="domain" description="RNA polymerase sigma-70 region 4" evidence="3">
    <location>
        <begin position="58"/>
        <end position="99"/>
    </location>
</feature>
<protein>
    <recommendedName>
        <fullName evidence="3">RNA polymerase sigma-70 region 4 domain-containing protein</fullName>
    </recommendedName>
</protein>
<dbReference type="Proteomes" id="UP000321051">
    <property type="component" value="Unassembled WGS sequence"/>
</dbReference>
<evidence type="ECO:0000256" key="1">
    <source>
        <dbReference type="ARBA" id="ARBA00023015"/>
    </source>
</evidence>
<dbReference type="GO" id="GO:0006352">
    <property type="term" value="P:DNA-templated transcription initiation"/>
    <property type="evidence" value="ECO:0007669"/>
    <property type="project" value="InterPro"/>
</dbReference>
<comment type="caution">
    <text evidence="4">The sequence shown here is derived from an EMBL/GenBank/DDBJ whole genome shotgun (WGS) entry which is preliminary data.</text>
</comment>
<dbReference type="GO" id="GO:0003700">
    <property type="term" value="F:DNA-binding transcription factor activity"/>
    <property type="evidence" value="ECO:0007669"/>
    <property type="project" value="InterPro"/>
</dbReference>
<evidence type="ECO:0000259" key="3">
    <source>
        <dbReference type="Pfam" id="PF04545"/>
    </source>
</evidence>
<accession>A0A510Y2T6</accession>
<evidence type="ECO:0000256" key="2">
    <source>
        <dbReference type="ARBA" id="ARBA00023163"/>
    </source>
</evidence>
<keyword evidence="1" id="KW-0805">Transcription regulation</keyword>
<keyword evidence="5" id="KW-1185">Reference proteome</keyword>
<dbReference type="Pfam" id="PF04545">
    <property type="entry name" value="Sigma70_r4"/>
    <property type="match status" value="1"/>
</dbReference>
<gene>
    <name evidence="4" type="ORF">MHA01_00660</name>
</gene>
<sequence>MEGISKFEKDYPLETPEGVYALFVDYDHVKSSAYDKTDFDAVDLLIDFDKACSKVCKTERQGTAIYLVFTKHLTQREAAERMGISQQAIHQLIWNVINKVSQYYRSSMHSVNGGFKA</sequence>
<reference evidence="4 5" key="1">
    <citation type="submission" date="2019-07" db="EMBL/GenBank/DDBJ databases">
        <title>Whole genome shotgun sequence of Marinococcus halophilus NBRC 102359.</title>
        <authorList>
            <person name="Hosoyama A."/>
            <person name="Uohara A."/>
            <person name="Ohji S."/>
            <person name="Ichikawa N."/>
        </authorList>
    </citation>
    <scope>NUCLEOTIDE SEQUENCE [LARGE SCALE GENOMIC DNA]</scope>
    <source>
        <strain evidence="4 5">NBRC 102359</strain>
    </source>
</reference>
<dbReference type="InterPro" id="IPR013324">
    <property type="entry name" value="RNA_pol_sigma_r3/r4-like"/>
</dbReference>
<dbReference type="EMBL" id="BJUN01000001">
    <property type="protein sequence ID" value="GEK57161.1"/>
    <property type="molecule type" value="Genomic_DNA"/>
</dbReference>
<name>A0A510Y2T6_MARHA</name>
<dbReference type="OrthoDB" id="2472646at2"/>
<evidence type="ECO:0000313" key="5">
    <source>
        <dbReference type="Proteomes" id="UP000321051"/>
    </source>
</evidence>
<evidence type="ECO:0000313" key="4">
    <source>
        <dbReference type="EMBL" id="GEK57161.1"/>
    </source>
</evidence>
<dbReference type="Gene3D" id="1.10.10.2690">
    <property type="match status" value="1"/>
</dbReference>
<dbReference type="InterPro" id="IPR007630">
    <property type="entry name" value="RNA_pol_sigma70_r4"/>
</dbReference>
<dbReference type="RefSeq" id="WP_094907782.1">
    <property type="nucleotide sequence ID" value="NZ_BJUN01000001.1"/>
</dbReference>